<dbReference type="EMBL" id="JBDJPC010000009">
    <property type="protein sequence ID" value="KAL1491671.1"/>
    <property type="molecule type" value="Genomic_DNA"/>
</dbReference>
<sequence length="388" mass="43584">MEPCDCFVAVLQDEVIFGKNSNRPRDEVQEIIYIPTSEVSQATTKCTYLEVESVKETKAVILSKSNWTWGAEMGANECNVAIGNTPISIKDIGEDPKVERLLGVDLVRLGLERSSNADEALDVIVDLLDKYGQGGPACNNDSIGCFNSFIIADPKQAWILETCGKHWVAEKLTSGVRNVTNTPSITTKIDRKSEGIEKFAISKELWDGQGDFNFAKVFSASNLENRNATLKALLNQVSNSDNKFKVKNMMDLLRNKESDINKPYSEDQKFATTGSQVSVLSSKHPSVHWFTGLVEILWSVYKPFIFTNNATISKLTICPDKQSAHLLYARYRQFIDNPQHNQIKDVLKDLESQCILAVEEQIQNVGDDFSELDELFKDCVEAEIKFYR</sequence>
<name>A0ABD1EBB2_HYPHA</name>
<evidence type="ECO:0008006" key="4">
    <source>
        <dbReference type="Google" id="ProtNLM"/>
    </source>
</evidence>
<evidence type="ECO:0000313" key="3">
    <source>
        <dbReference type="Proteomes" id="UP001566132"/>
    </source>
</evidence>
<dbReference type="PANTHER" id="PTHR12994:SF17">
    <property type="entry name" value="LD30995P"/>
    <property type="match status" value="1"/>
</dbReference>
<reference evidence="2 3" key="1">
    <citation type="submission" date="2024-05" db="EMBL/GenBank/DDBJ databases">
        <title>Genetic variation in Jamaican populations of the coffee berry borer (Hypothenemus hampei).</title>
        <authorList>
            <person name="Errbii M."/>
            <person name="Myrie A."/>
        </authorList>
    </citation>
    <scope>NUCLEOTIDE SEQUENCE [LARGE SCALE GENOMIC DNA]</scope>
    <source>
        <strain evidence="2">JA-Hopewell-2020-01-JO</strain>
        <tissue evidence="2">Whole body</tissue>
    </source>
</reference>
<dbReference type="Pfam" id="PF03577">
    <property type="entry name" value="Peptidase_C69"/>
    <property type="match status" value="1"/>
</dbReference>
<gene>
    <name evidence="2" type="ORF">ABEB36_012233</name>
</gene>
<proteinExistence type="inferred from homology"/>
<dbReference type="PANTHER" id="PTHR12994">
    <property type="entry name" value="SECERNIN"/>
    <property type="match status" value="1"/>
</dbReference>
<dbReference type="Proteomes" id="UP001566132">
    <property type="component" value="Unassembled WGS sequence"/>
</dbReference>
<comment type="caution">
    <text evidence="2">The sequence shown here is derived from an EMBL/GenBank/DDBJ whole genome shotgun (WGS) entry which is preliminary data.</text>
</comment>
<dbReference type="InterPro" id="IPR005322">
    <property type="entry name" value="Peptidase_C69"/>
</dbReference>
<dbReference type="Gene3D" id="3.60.60.10">
    <property type="entry name" value="Penicillin V Acylase, Chain A"/>
    <property type="match status" value="1"/>
</dbReference>
<accession>A0ABD1EBB2</accession>
<evidence type="ECO:0000313" key="2">
    <source>
        <dbReference type="EMBL" id="KAL1491671.1"/>
    </source>
</evidence>
<comment type="similarity">
    <text evidence="1">Belongs to the peptidase C69 family. Secernin subfamily.</text>
</comment>
<keyword evidence="3" id="KW-1185">Reference proteome</keyword>
<organism evidence="2 3">
    <name type="scientific">Hypothenemus hampei</name>
    <name type="common">Coffee berry borer</name>
    <dbReference type="NCBI Taxonomy" id="57062"/>
    <lineage>
        <taxon>Eukaryota</taxon>
        <taxon>Metazoa</taxon>
        <taxon>Ecdysozoa</taxon>
        <taxon>Arthropoda</taxon>
        <taxon>Hexapoda</taxon>
        <taxon>Insecta</taxon>
        <taxon>Pterygota</taxon>
        <taxon>Neoptera</taxon>
        <taxon>Endopterygota</taxon>
        <taxon>Coleoptera</taxon>
        <taxon>Polyphaga</taxon>
        <taxon>Cucujiformia</taxon>
        <taxon>Curculionidae</taxon>
        <taxon>Scolytinae</taxon>
        <taxon>Hypothenemus</taxon>
    </lineage>
</organism>
<protein>
    <recommendedName>
        <fullName evidence="4">Secernin-3</fullName>
    </recommendedName>
</protein>
<evidence type="ECO:0000256" key="1">
    <source>
        <dbReference type="ARBA" id="ARBA00005705"/>
    </source>
</evidence>
<dbReference type="AlphaFoldDB" id="A0ABD1EBB2"/>